<keyword evidence="7" id="KW-1185">Reference proteome</keyword>
<dbReference type="NCBIfam" id="TIGR02625">
    <property type="entry name" value="YiiL_rotase"/>
    <property type="match status" value="1"/>
</dbReference>
<accession>A0A1W1XSK2</accession>
<name>A0A1W1XSK2_9CLOT</name>
<evidence type="ECO:0000313" key="6">
    <source>
        <dbReference type="EMBL" id="SMC26940.1"/>
    </source>
</evidence>
<dbReference type="GO" id="GO:0019301">
    <property type="term" value="P:rhamnose catabolic process"/>
    <property type="evidence" value="ECO:0007669"/>
    <property type="project" value="UniProtKB-UniRule"/>
</dbReference>
<dbReference type="HAMAP" id="MF_01663">
    <property type="entry name" value="L_rham_rotase"/>
    <property type="match status" value="1"/>
</dbReference>
<sequence length="105" mass="12785">MIRKASIMKVYEDCYDEYKKRHDDIWPEMEKMLTKYGACNYSIFLDKRNGNLFSYMEIEDEELWEKSAKTEICKKWWDYMKDLMETNEDNSPVSIALDEIFHLKS</sequence>
<keyword evidence="4" id="KW-0684">Rhamnose metabolism</keyword>
<dbReference type="Proteomes" id="UP000192468">
    <property type="component" value="Unassembled WGS sequence"/>
</dbReference>
<proteinExistence type="inferred from homology"/>
<evidence type="ECO:0000313" key="7">
    <source>
        <dbReference type="Proteomes" id="UP000192468"/>
    </source>
</evidence>
<dbReference type="AlphaFoldDB" id="A0A1W1XSK2"/>
<dbReference type="SUPFAM" id="SSF54909">
    <property type="entry name" value="Dimeric alpha+beta barrel"/>
    <property type="match status" value="1"/>
</dbReference>
<gene>
    <name evidence="6" type="ORF">SAMN02745134_02992</name>
</gene>
<dbReference type="STRING" id="1121291.SAMN02745134_02992"/>
<evidence type="ECO:0000256" key="3">
    <source>
        <dbReference type="ARBA" id="ARBA00023277"/>
    </source>
</evidence>
<dbReference type="Gene3D" id="3.30.70.100">
    <property type="match status" value="1"/>
</dbReference>
<evidence type="ECO:0000256" key="2">
    <source>
        <dbReference type="ARBA" id="ARBA00023235"/>
    </source>
</evidence>
<dbReference type="GO" id="GO:0062192">
    <property type="term" value="F:L-rhamnose mutarotase activity"/>
    <property type="evidence" value="ECO:0007669"/>
    <property type="project" value="UniProtKB-UniRule"/>
</dbReference>
<keyword evidence="3" id="KW-0119">Carbohydrate metabolism</keyword>
<dbReference type="GO" id="GO:0005737">
    <property type="term" value="C:cytoplasm"/>
    <property type="evidence" value="ECO:0007669"/>
    <property type="project" value="InterPro"/>
</dbReference>
<dbReference type="PANTHER" id="PTHR34389">
    <property type="entry name" value="L-RHAMNOSE MUTAROTASE"/>
    <property type="match status" value="1"/>
</dbReference>
<dbReference type="OrthoDB" id="9799608at2"/>
<dbReference type="InterPro" id="IPR013448">
    <property type="entry name" value="L-rhamnose_mutarotase"/>
</dbReference>
<dbReference type="InterPro" id="IPR008000">
    <property type="entry name" value="Rham/fucose_mutarotase"/>
</dbReference>
<dbReference type="RefSeq" id="WP_084116823.1">
    <property type="nucleotide sequence ID" value="NZ_FWXH01000015.1"/>
</dbReference>
<reference evidence="6 7" key="1">
    <citation type="submission" date="2017-04" db="EMBL/GenBank/DDBJ databases">
        <authorList>
            <person name="Afonso C.L."/>
            <person name="Miller P.J."/>
            <person name="Scott M.A."/>
            <person name="Spackman E."/>
            <person name="Goraichik I."/>
            <person name="Dimitrov K.M."/>
            <person name="Suarez D.L."/>
            <person name="Swayne D.E."/>
        </authorList>
    </citation>
    <scope>NUCLEOTIDE SEQUENCE [LARGE SCALE GENOMIC DNA]</scope>
    <source>
        <strain evidence="6 7">DSM 12555</strain>
    </source>
</reference>
<organism evidence="6 7">
    <name type="scientific">Clostridium acidisoli DSM 12555</name>
    <dbReference type="NCBI Taxonomy" id="1121291"/>
    <lineage>
        <taxon>Bacteria</taxon>
        <taxon>Bacillati</taxon>
        <taxon>Bacillota</taxon>
        <taxon>Clostridia</taxon>
        <taxon>Eubacteriales</taxon>
        <taxon>Clostridiaceae</taxon>
        <taxon>Clostridium</taxon>
    </lineage>
</organism>
<dbReference type="EMBL" id="FWXH01000015">
    <property type="protein sequence ID" value="SMC26940.1"/>
    <property type="molecule type" value="Genomic_DNA"/>
</dbReference>
<evidence type="ECO:0000256" key="4">
    <source>
        <dbReference type="ARBA" id="ARBA00023308"/>
    </source>
</evidence>
<dbReference type="PANTHER" id="PTHR34389:SF2">
    <property type="entry name" value="L-RHAMNOSE MUTAROTASE"/>
    <property type="match status" value="1"/>
</dbReference>
<dbReference type="EC" id="5.1.3.32" evidence="5"/>
<evidence type="ECO:0000256" key="5">
    <source>
        <dbReference type="NCBIfam" id="TIGR02625"/>
    </source>
</evidence>
<protein>
    <recommendedName>
        <fullName evidence="5">L-rhamnose mutarotase</fullName>
        <ecNumber evidence="5">5.1.3.32</ecNumber>
    </recommendedName>
</protein>
<dbReference type="Pfam" id="PF05336">
    <property type="entry name" value="rhaM"/>
    <property type="match status" value="1"/>
</dbReference>
<dbReference type="InterPro" id="IPR011008">
    <property type="entry name" value="Dimeric_a/b-barrel"/>
</dbReference>
<keyword evidence="1" id="KW-0963">Cytoplasm</keyword>
<evidence type="ECO:0000256" key="1">
    <source>
        <dbReference type="ARBA" id="ARBA00022490"/>
    </source>
</evidence>
<keyword evidence="2" id="KW-0413">Isomerase</keyword>